<accession>A0A8T4KVT9</accession>
<keyword evidence="1" id="KW-1133">Transmembrane helix</keyword>
<protein>
    <submittedName>
        <fullName evidence="2">Uncharacterized protein</fullName>
    </submittedName>
</protein>
<dbReference type="Proteomes" id="UP000680185">
    <property type="component" value="Unassembled WGS sequence"/>
</dbReference>
<keyword evidence="1" id="KW-0812">Transmembrane</keyword>
<dbReference type="AlphaFoldDB" id="A0A8T4KVT9"/>
<evidence type="ECO:0000313" key="2">
    <source>
        <dbReference type="EMBL" id="MBS3058257.1"/>
    </source>
</evidence>
<reference evidence="2" key="2">
    <citation type="submission" date="2021-05" db="EMBL/GenBank/DDBJ databases">
        <title>Protein family content uncovers lineage relationships and bacterial pathway maintenance mechanisms in DPANN archaea.</title>
        <authorList>
            <person name="Castelle C.J."/>
            <person name="Meheust R."/>
            <person name="Jaffe A.L."/>
            <person name="Seitz K."/>
            <person name="Gong X."/>
            <person name="Baker B.J."/>
            <person name="Banfield J.F."/>
        </authorList>
    </citation>
    <scope>NUCLEOTIDE SEQUENCE</scope>
    <source>
        <strain evidence="2">RIFCSPLOWO2_01_FULL_43_13</strain>
    </source>
</reference>
<gene>
    <name evidence="2" type="ORF">J4478_02540</name>
</gene>
<keyword evidence="1" id="KW-0472">Membrane</keyword>
<organism evidence="2 3">
    <name type="scientific">Candidatus Iainarchaeum sp</name>
    <dbReference type="NCBI Taxonomy" id="3101447"/>
    <lineage>
        <taxon>Archaea</taxon>
        <taxon>Candidatus Iainarchaeota</taxon>
        <taxon>Candidatus Iainarchaeia</taxon>
        <taxon>Candidatus Iainarchaeales</taxon>
        <taxon>Candidatus Iainarchaeaceae</taxon>
        <taxon>Candidatus Iainarchaeum</taxon>
    </lineage>
</organism>
<reference evidence="2" key="1">
    <citation type="submission" date="2021-03" db="EMBL/GenBank/DDBJ databases">
        <authorList>
            <person name="Jaffe A."/>
        </authorList>
    </citation>
    <scope>NUCLEOTIDE SEQUENCE</scope>
    <source>
        <strain evidence="2">RIFCSPLOWO2_01_FULL_43_13</strain>
    </source>
</reference>
<evidence type="ECO:0000313" key="3">
    <source>
        <dbReference type="Proteomes" id="UP000680185"/>
    </source>
</evidence>
<sequence>MRSKLKTTLCLASLMLLLPALLSAQTQDSLARISEFALSPNTLQVGETPTPTTTSDFNVKVFNRTKENLYVQVPIILVKPDGIEINLDFETRTIPSNDSYTFFQSYGELIGSQENFKNLPAGNYTLKAIVVASPWLIGPYSYADSFERTLIIVRGENRTASVPEMPLPLVFLTFAGVLALLYFKNTKH</sequence>
<feature type="transmembrane region" description="Helical" evidence="1">
    <location>
        <begin position="165"/>
        <end position="183"/>
    </location>
</feature>
<evidence type="ECO:0000256" key="1">
    <source>
        <dbReference type="SAM" id="Phobius"/>
    </source>
</evidence>
<name>A0A8T4KVT9_9ARCH</name>
<proteinExistence type="predicted"/>
<dbReference type="EMBL" id="JAGVWB010000018">
    <property type="protein sequence ID" value="MBS3058257.1"/>
    <property type="molecule type" value="Genomic_DNA"/>
</dbReference>
<comment type="caution">
    <text evidence="2">The sequence shown here is derived from an EMBL/GenBank/DDBJ whole genome shotgun (WGS) entry which is preliminary data.</text>
</comment>